<evidence type="ECO:0000256" key="5">
    <source>
        <dbReference type="ARBA" id="ARBA00023136"/>
    </source>
</evidence>
<dbReference type="PANTHER" id="PTHR13531:SF4">
    <property type="entry name" value="TRANSMEMBRANE PROTEIN 17B"/>
    <property type="match status" value="1"/>
</dbReference>
<dbReference type="PANTHER" id="PTHR13531">
    <property type="entry name" value="GEO07735P1-RELATED-RELATED"/>
    <property type="match status" value="1"/>
</dbReference>
<keyword evidence="4 7" id="KW-1133">Transmembrane helix</keyword>
<evidence type="ECO:0000313" key="8">
    <source>
        <dbReference type="Proteomes" id="UP000504639"/>
    </source>
</evidence>
<dbReference type="InParanoid" id="A0A6J3DUD0"/>
<feature type="transmembrane region" description="Helical" evidence="7">
    <location>
        <begin position="43"/>
        <end position="62"/>
    </location>
</feature>
<dbReference type="GO" id="GO:0016020">
    <property type="term" value="C:membrane"/>
    <property type="evidence" value="ECO:0007669"/>
    <property type="project" value="UniProtKB-SubCell"/>
</dbReference>
<keyword evidence="6" id="KW-0966">Cell projection</keyword>
<sequence>MAAQTPLPLNLRWGLTAFSSSLFINNKTRDSGTARIYRPAHEVLASLPLQMMLYFNACYFPFWCLGEGMMLQLKYSLLPRYYQLLLLAAFLILTLTEGTRLYLGYIGNLQEKVPELAEFLLLSFLIQLPLLLFLLTDDHIIRLPLEMAVHSLFLAFLISEVVAAFLALRVMTTQLAAQFYLQQFTSGGRGRSLIKGDDVGPVPPWSQFF</sequence>
<feature type="transmembrane region" description="Helical" evidence="7">
    <location>
        <begin position="115"/>
        <end position="135"/>
    </location>
</feature>
<evidence type="ECO:0000256" key="4">
    <source>
        <dbReference type="ARBA" id="ARBA00022989"/>
    </source>
</evidence>
<dbReference type="GeneID" id="116496164"/>
<protein>
    <submittedName>
        <fullName evidence="9">Transmembrane protein 17B-like</fullName>
    </submittedName>
</protein>
<dbReference type="Proteomes" id="UP000504639">
    <property type="component" value="Chromosome 17"/>
</dbReference>
<keyword evidence="3 7" id="KW-0812">Transmembrane</keyword>
<feature type="transmembrane region" description="Helical" evidence="7">
    <location>
        <begin position="82"/>
        <end position="103"/>
    </location>
</feature>
<gene>
    <name evidence="9" type="primary">LOC116496164</name>
</gene>
<evidence type="ECO:0000256" key="7">
    <source>
        <dbReference type="SAM" id="Phobius"/>
    </source>
</evidence>
<comment type="subcellular location">
    <subcellularLocation>
        <location evidence="1">Cell projection</location>
        <location evidence="1">Cilium</location>
    </subcellularLocation>
    <subcellularLocation>
        <location evidence="2">Membrane</location>
        <topology evidence="2">Multi-pass membrane protein</topology>
    </subcellularLocation>
</comment>
<dbReference type="InterPro" id="IPR019184">
    <property type="entry name" value="Uncharacterised_TM-17"/>
</dbReference>
<dbReference type="GO" id="GO:0035869">
    <property type="term" value="C:ciliary transition zone"/>
    <property type="evidence" value="ECO:0007669"/>
    <property type="project" value="TreeGrafter"/>
</dbReference>
<reference evidence="9" key="1">
    <citation type="submission" date="2025-08" db="UniProtKB">
        <authorList>
            <consortium name="RefSeq"/>
        </authorList>
    </citation>
    <scope>IDENTIFICATION</scope>
    <source>
        <tissue evidence="9">Lung</tissue>
    </source>
</reference>
<evidence type="ECO:0000256" key="1">
    <source>
        <dbReference type="ARBA" id="ARBA00004138"/>
    </source>
</evidence>
<dbReference type="KEGG" id="aful:116496164"/>
<evidence type="ECO:0000256" key="2">
    <source>
        <dbReference type="ARBA" id="ARBA00004141"/>
    </source>
</evidence>
<evidence type="ECO:0000256" key="6">
    <source>
        <dbReference type="ARBA" id="ARBA00023273"/>
    </source>
</evidence>
<organism evidence="8 9">
    <name type="scientific">Aythya fuligula</name>
    <name type="common">Tufted duck</name>
    <name type="synonym">Anas fuligula</name>
    <dbReference type="NCBI Taxonomy" id="219594"/>
    <lineage>
        <taxon>Eukaryota</taxon>
        <taxon>Metazoa</taxon>
        <taxon>Chordata</taxon>
        <taxon>Craniata</taxon>
        <taxon>Vertebrata</taxon>
        <taxon>Euteleostomi</taxon>
        <taxon>Archelosauria</taxon>
        <taxon>Archosauria</taxon>
        <taxon>Dinosauria</taxon>
        <taxon>Saurischia</taxon>
        <taxon>Theropoda</taxon>
        <taxon>Coelurosauria</taxon>
        <taxon>Aves</taxon>
        <taxon>Neognathae</taxon>
        <taxon>Galloanserae</taxon>
        <taxon>Anseriformes</taxon>
        <taxon>Anatidae</taxon>
        <taxon>Aythyinae</taxon>
        <taxon>Aythya</taxon>
    </lineage>
</organism>
<evidence type="ECO:0000256" key="3">
    <source>
        <dbReference type="ARBA" id="ARBA00022692"/>
    </source>
</evidence>
<proteinExistence type="predicted"/>
<accession>A0A6J3DUD0</accession>
<keyword evidence="8" id="KW-1185">Reference proteome</keyword>
<dbReference type="AlphaFoldDB" id="A0A6J3DUD0"/>
<name>A0A6J3DUD0_AYTFU</name>
<dbReference type="GO" id="GO:1905515">
    <property type="term" value="P:non-motile cilium assembly"/>
    <property type="evidence" value="ECO:0007669"/>
    <property type="project" value="TreeGrafter"/>
</dbReference>
<dbReference type="Pfam" id="PF09799">
    <property type="entry name" value="Transmemb_17"/>
    <property type="match status" value="1"/>
</dbReference>
<dbReference type="RefSeq" id="XP_032054966.1">
    <property type="nucleotide sequence ID" value="XM_032199075.1"/>
</dbReference>
<feature type="transmembrane region" description="Helical" evidence="7">
    <location>
        <begin position="147"/>
        <end position="168"/>
    </location>
</feature>
<evidence type="ECO:0000313" key="9">
    <source>
        <dbReference type="RefSeq" id="XP_032054966.1"/>
    </source>
</evidence>
<keyword evidence="5 7" id="KW-0472">Membrane</keyword>